<dbReference type="AlphaFoldDB" id="A0A8S4SFW5"/>
<proteinExistence type="predicted"/>
<evidence type="ECO:0000313" key="1">
    <source>
        <dbReference type="EMBL" id="CAH2263034.1"/>
    </source>
</evidence>
<reference evidence="1" key="1">
    <citation type="submission" date="2022-03" db="EMBL/GenBank/DDBJ databases">
        <authorList>
            <person name="Lindestad O."/>
        </authorList>
    </citation>
    <scope>NUCLEOTIDE SEQUENCE</scope>
</reference>
<dbReference type="EMBL" id="CAKXAJ010026225">
    <property type="protein sequence ID" value="CAH2263034.1"/>
    <property type="molecule type" value="Genomic_DNA"/>
</dbReference>
<accession>A0A8S4SFW5</accession>
<name>A0A8S4SFW5_9NEOP</name>
<dbReference type="SUPFAM" id="SSF53613">
    <property type="entry name" value="Ribokinase-like"/>
    <property type="match status" value="1"/>
</dbReference>
<comment type="caution">
    <text evidence="1">The sequence shown here is derived from an EMBL/GenBank/DDBJ whole genome shotgun (WGS) entry which is preliminary data.</text>
</comment>
<evidence type="ECO:0000313" key="2">
    <source>
        <dbReference type="Proteomes" id="UP000838756"/>
    </source>
</evidence>
<dbReference type="OrthoDB" id="198885at2759"/>
<dbReference type="Gene3D" id="3.40.1190.20">
    <property type="match status" value="1"/>
</dbReference>
<dbReference type="InterPro" id="IPR029056">
    <property type="entry name" value="Ribokinase-like"/>
</dbReference>
<gene>
    <name evidence="1" type="primary">jg10832</name>
    <name evidence="1" type="ORF">PAEG_LOCUS24298</name>
</gene>
<keyword evidence="2" id="KW-1185">Reference proteome</keyword>
<dbReference type="Proteomes" id="UP000838756">
    <property type="component" value="Unassembled WGS sequence"/>
</dbReference>
<sequence length="94" mass="10355">MFRMLLEPESLFPDNGVNKFLHHYQLDGSTHPCKTEQCGGGVGRNIAEALWRLRDGRVRLLTAIGDDADGKYIENIAPGLILNGKSNFPISSLS</sequence>
<protein>
    <submittedName>
        <fullName evidence="1">Jg10832 protein</fullName>
    </submittedName>
</protein>
<organism evidence="1 2">
    <name type="scientific">Pararge aegeria aegeria</name>
    <dbReference type="NCBI Taxonomy" id="348720"/>
    <lineage>
        <taxon>Eukaryota</taxon>
        <taxon>Metazoa</taxon>
        <taxon>Ecdysozoa</taxon>
        <taxon>Arthropoda</taxon>
        <taxon>Hexapoda</taxon>
        <taxon>Insecta</taxon>
        <taxon>Pterygota</taxon>
        <taxon>Neoptera</taxon>
        <taxon>Endopterygota</taxon>
        <taxon>Lepidoptera</taxon>
        <taxon>Glossata</taxon>
        <taxon>Ditrysia</taxon>
        <taxon>Papilionoidea</taxon>
        <taxon>Nymphalidae</taxon>
        <taxon>Satyrinae</taxon>
        <taxon>Satyrini</taxon>
        <taxon>Parargina</taxon>
        <taxon>Pararge</taxon>
    </lineage>
</organism>